<dbReference type="PANTHER" id="PTHR42978:SF4">
    <property type="entry name" value="METALLO-BETA-LACTAMASE DOMAIN-CONTAINING PROTEIN"/>
    <property type="match status" value="1"/>
</dbReference>
<dbReference type="VEuPathDB" id="FungiDB:TAPDE_005024"/>
<comment type="similarity">
    <text evidence="1">Belongs to the metallo-beta-lactamase superfamily.</text>
</comment>
<dbReference type="GO" id="GO:0046872">
    <property type="term" value="F:metal ion binding"/>
    <property type="evidence" value="ECO:0007669"/>
    <property type="project" value="UniProtKB-KW"/>
</dbReference>
<sequence>MATVELYRLSCGTLKIPGNLLLSDLSDKPEDALHCEDWAFLIKHKDRVVLWDSGLACDLSIYPPVTQKRMPTFNPVGPDRSLKDKLEDAGILPGSVTDVVFSHAHWDHQQPIHIMFPNATAWLGPGTTAHCGKGYPTDPEAGMFSELLDPEKRIGKVRELSLSDDKWSKYGPFPHAFDFFGDGALMLCNAPGHIPGNMCAVVRTDKGPVCLGGDCAHNMRLITGESEVGQWKKENGELTSMHASVDDARSTIKKIRQLKEEGVIIALAHDPTFEWHQTIE</sequence>
<comment type="caution">
    <text evidence="6">The sequence shown here is derived from an EMBL/GenBank/DDBJ whole genome shotgun (WGS) entry which is preliminary data.</text>
</comment>
<name>R4XF95_TAPDE</name>
<dbReference type="EMBL" id="CAHR02000259">
    <property type="protein sequence ID" value="CCG84547.1"/>
    <property type="molecule type" value="Genomic_DNA"/>
</dbReference>
<evidence type="ECO:0000256" key="3">
    <source>
        <dbReference type="ARBA" id="ARBA00022801"/>
    </source>
</evidence>
<dbReference type="InterPro" id="IPR001279">
    <property type="entry name" value="Metallo-B-lactamas"/>
</dbReference>
<keyword evidence="4" id="KW-0862">Zinc</keyword>
<dbReference type="OrthoDB" id="10250730at2759"/>
<dbReference type="InterPro" id="IPR051013">
    <property type="entry name" value="MBL_superfamily_lactonases"/>
</dbReference>
<dbReference type="PANTHER" id="PTHR42978">
    <property type="entry name" value="QUORUM-QUENCHING LACTONASE YTNP-RELATED-RELATED"/>
    <property type="match status" value="1"/>
</dbReference>
<gene>
    <name evidence="6" type="ORF">TAPDE_005024</name>
</gene>
<evidence type="ECO:0000256" key="4">
    <source>
        <dbReference type="ARBA" id="ARBA00022833"/>
    </source>
</evidence>
<dbReference type="STRING" id="1097556.R4XF95"/>
<keyword evidence="2" id="KW-0479">Metal-binding</keyword>
<dbReference type="eggNOG" id="ENOG502QVU5">
    <property type="taxonomic scope" value="Eukaryota"/>
</dbReference>
<keyword evidence="3" id="KW-0378">Hydrolase</keyword>
<proteinExistence type="inferred from homology"/>
<accession>R4XF95</accession>
<dbReference type="Proteomes" id="UP000013776">
    <property type="component" value="Unassembled WGS sequence"/>
</dbReference>
<evidence type="ECO:0000256" key="1">
    <source>
        <dbReference type="ARBA" id="ARBA00007749"/>
    </source>
</evidence>
<reference evidence="6 7" key="1">
    <citation type="journal article" date="2013" name="MBio">
        <title>Genome sequencing of the plant pathogen Taphrina deformans, the causal agent of peach leaf curl.</title>
        <authorList>
            <person name="Cisse O.H."/>
            <person name="Almeida J.M.G.C.F."/>
            <person name="Fonseca A."/>
            <person name="Kumar A.A."/>
            <person name="Salojaervi J."/>
            <person name="Overmyer K."/>
            <person name="Hauser P.M."/>
            <person name="Pagni M."/>
        </authorList>
    </citation>
    <scope>NUCLEOTIDE SEQUENCE [LARGE SCALE GENOMIC DNA]</scope>
    <source>
        <strain evidence="7">PYCC 5710 / ATCC 11124 / CBS 356.35 / IMI 108563 / JCM 9778 / NBRC 8474</strain>
    </source>
</reference>
<evidence type="ECO:0000313" key="6">
    <source>
        <dbReference type="EMBL" id="CCG84547.1"/>
    </source>
</evidence>
<dbReference type="SUPFAM" id="SSF56281">
    <property type="entry name" value="Metallo-hydrolase/oxidoreductase"/>
    <property type="match status" value="1"/>
</dbReference>
<organism evidence="6 7">
    <name type="scientific">Taphrina deformans (strain PYCC 5710 / ATCC 11124 / CBS 356.35 / IMI 108563 / JCM 9778 / NBRC 8474)</name>
    <name type="common">Peach leaf curl fungus</name>
    <name type="synonym">Lalaria deformans</name>
    <dbReference type="NCBI Taxonomy" id="1097556"/>
    <lineage>
        <taxon>Eukaryota</taxon>
        <taxon>Fungi</taxon>
        <taxon>Dikarya</taxon>
        <taxon>Ascomycota</taxon>
        <taxon>Taphrinomycotina</taxon>
        <taxon>Taphrinomycetes</taxon>
        <taxon>Taphrinales</taxon>
        <taxon>Taphrinaceae</taxon>
        <taxon>Taphrina</taxon>
    </lineage>
</organism>
<dbReference type="GO" id="GO:0016787">
    <property type="term" value="F:hydrolase activity"/>
    <property type="evidence" value="ECO:0007669"/>
    <property type="project" value="UniProtKB-KW"/>
</dbReference>
<dbReference type="SMART" id="SM00849">
    <property type="entry name" value="Lactamase_B"/>
    <property type="match status" value="1"/>
</dbReference>
<evidence type="ECO:0000256" key="2">
    <source>
        <dbReference type="ARBA" id="ARBA00022723"/>
    </source>
</evidence>
<dbReference type="Pfam" id="PF00753">
    <property type="entry name" value="Lactamase_B"/>
    <property type="match status" value="1"/>
</dbReference>
<dbReference type="InterPro" id="IPR036866">
    <property type="entry name" value="RibonucZ/Hydroxyglut_hydro"/>
</dbReference>
<dbReference type="Gene3D" id="3.60.15.10">
    <property type="entry name" value="Ribonuclease Z/Hydroxyacylglutathione hydrolase-like"/>
    <property type="match status" value="1"/>
</dbReference>
<evidence type="ECO:0000313" key="7">
    <source>
        <dbReference type="Proteomes" id="UP000013776"/>
    </source>
</evidence>
<dbReference type="AlphaFoldDB" id="R4XF95"/>
<keyword evidence="7" id="KW-1185">Reference proteome</keyword>
<protein>
    <recommendedName>
        <fullName evidence="5">Metallo-beta-lactamase domain-containing protein</fullName>
    </recommendedName>
</protein>
<evidence type="ECO:0000259" key="5">
    <source>
        <dbReference type="SMART" id="SM00849"/>
    </source>
</evidence>
<dbReference type="CDD" id="cd07730">
    <property type="entry name" value="metallo-hydrolase-like_MBL-fold"/>
    <property type="match status" value="1"/>
</dbReference>
<feature type="domain" description="Metallo-beta-lactamase" evidence="5">
    <location>
        <begin position="36"/>
        <end position="269"/>
    </location>
</feature>